<dbReference type="EMBL" id="KN834780">
    <property type="protein sequence ID" value="KIK59402.1"/>
    <property type="molecule type" value="Genomic_DNA"/>
</dbReference>
<feature type="transmembrane region" description="Helical" evidence="1">
    <location>
        <begin position="187"/>
        <end position="209"/>
    </location>
</feature>
<dbReference type="Gene3D" id="2.30.38.10">
    <property type="entry name" value="Luciferase, Domain 3"/>
    <property type="match status" value="1"/>
</dbReference>
<keyword evidence="1" id="KW-0472">Membrane</keyword>
<keyword evidence="1" id="KW-0812">Transmembrane</keyword>
<dbReference type="Proteomes" id="UP000053593">
    <property type="component" value="Unassembled WGS sequence"/>
</dbReference>
<dbReference type="PANTHER" id="PTHR24096">
    <property type="entry name" value="LONG-CHAIN-FATTY-ACID--COA LIGASE"/>
    <property type="match status" value="1"/>
</dbReference>
<protein>
    <recommendedName>
        <fullName evidence="6">4-coumarate--CoA ligase</fullName>
    </recommendedName>
</protein>
<dbReference type="PROSITE" id="PS00455">
    <property type="entry name" value="AMP_BINDING"/>
    <property type="match status" value="1"/>
</dbReference>
<proteinExistence type="predicted"/>
<dbReference type="HOGENOM" id="CLU_000022_59_2_1"/>
<keyword evidence="5" id="KW-1185">Reference proteome</keyword>
<accession>A0A0D0CLG4</accession>
<evidence type="ECO:0008006" key="6">
    <source>
        <dbReference type="Google" id="ProtNLM"/>
    </source>
</evidence>
<dbReference type="SUPFAM" id="SSF56801">
    <property type="entry name" value="Acetyl-CoA synthetase-like"/>
    <property type="match status" value="1"/>
</dbReference>
<evidence type="ECO:0000259" key="2">
    <source>
        <dbReference type="Pfam" id="PF00501"/>
    </source>
</evidence>
<keyword evidence="1" id="KW-1133">Transmembrane helix</keyword>
<dbReference type="InterPro" id="IPR000873">
    <property type="entry name" value="AMP-dep_synth/lig_dom"/>
</dbReference>
<dbReference type="Gene3D" id="3.40.50.980">
    <property type="match status" value="2"/>
</dbReference>
<dbReference type="OrthoDB" id="6509636at2759"/>
<evidence type="ECO:0000259" key="3">
    <source>
        <dbReference type="Pfam" id="PF13193"/>
    </source>
</evidence>
<feature type="domain" description="AMP-dependent synthetase/ligase" evidence="2">
    <location>
        <begin position="3"/>
        <end position="346"/>
    </location>
</feature>
<name>A0A0D0CLG4_9AGAR</name>
<dbReference type="Pfam" id="PF13193">
    <property type="entry name" value="AMP-binding_C"/>
    <property type="match status" value="1"/>
</dbReference>
<evidence type="ECO:0000313" key="5">
    <source>
        <dbReference type="Proteomes" id="UP000053593"/>
    </source>
</evidence>
<organism evidence="4 5">
    <name type="scientific">Collybiopsis luxurians FD-317 M1</name>
    <dbReference type="NCBI Taxonomy" id="944289"/>
    <lineage>
        <taxon>Eukaryota</taxon>
        <taxon>Fungi</taxon>
        <taxon>Dikarya</taxon>
        <taxon>Basidiomycota</taxon>
        <taxon>Agaricomycotina</taxon>
        <taxon>Agaricomycetes</taxon>
        <taxon>Agaricomycetidae</taxon>
        <taxon>Agaricales</taxon>
        <taxon>Marasmiineae</taxon>
        <taxon>Omphalotaceae</taxon>
        <taxon>Collybiopsis</taxon>
        <taxon>Collybiopsis luxurians</taxon>
    </lineage>
</organism>
<dbReference type="Gene3D" id="3.30.300.30">
    <property type="match status" value="1"/>
</dbReference>
<feature type="domain" description="AMP-binding enzyme C-terminal" evidence="3">
    <location>
        <begin position="396"/>
        <end position="486"/>
    </location>
</feature>
<sequence length="505" mass="55212">MRSRTAALAAALHSHYGIGDSDVVMICSPNHVDYPIIVWAVHSLGGIVTLSNPRFTKYEIAQQVRLTRANLFILHTSVIDTLSPELTQLGMSTSRIISFGGHNQYCSVEDLVGRAEHRKNTIKPFVKLGGDRIALLALSSGTTGTPKAVQLTHRGIIINILQMAAHIARSGNEGFAPGDLILHTLPFFHVAGFVLGLHLCLFLHMSVIITEQYDFLRMLEDVVRFDVTTLLLVPPQAITLCKHPATKYFPLDSVKMILMGAAPVPEELSRSVAATVPGARVGQVYGLTEVSCTLAMTVRKHSLPGSAGQLLPGIEARVVKLDGTLANSGERGELYIKTPSAALGYLDNVKGTDETFCNNWIRTGDEVLLTPDNELFVFDRVKDVIKVKGFQVAPAELEGHLLGHPVVLDVAIIGIPHQYSGQVPFAFVVLRETAKRRTHEDGDEDHQAAAELKSSILNHVSQRTASYKKISGIKFVDSIPKTPSGKVLRRALRATWEKERQKAKL</sequence>
<evidence type="ECO:0000313" key="4">
    <source>
        <dbReference type="EMBL" id="KIK59402.1"/>
    </source>
</evidence>
<dbReference type="AlphaFoldDB" id="A0A0D0CLG4"/>
<dbReference type="PANTHER" id="PTHR24096:SF422">
    <property type="entry name" value="BCDNA.GH02901"/>
    <property type="match status" value="1"/>
</dbReference>
<evidence type="ECO:0000256" key="1">
    <source>
        <dbReference type="SAM" id="Phobius"/>
    </source>
</evidence>
<gene>
    <name evidence="4" type="ORF">GYMLUDRAFT_201987</name>
</gene>
<dbReference type="Pfam" id="PF00501">
    <property type="entry name" value="AMP-binding"/>
    <property type="match status" value="1"/>
</dbReference>
<reference evidence="4 5" key="1">
    <citation type="submission" date="2014-04" db="EMBL/GenBank/DDBJ databases">
        <title>Evolutionary Origins and Diversification of the Mycorrhizal Mutualists.</title>
        <authorList>
            <consortium name="DOE Joint Genome Institute"/>
            <consortium name="Mycorrhizal Genomics Consortium"/>
            <person name="Kohler A."/>
            <person name="Kuo A."/>
            <person name="Nagy L.G."/>
            <person name="Floudas D."/>
            <person name="Copeland A."/>
            <person name="Barry K.W."/>
            <person name="Cichocki N."/>
            <person name="Veneault-Fourrey C."/>
            <person name="LaButti K."/>
            <person name="Lindquist E.A."/>
            <person name="Lipzen A."/>
            <person name="Lundell T."/>
            <person name="Morin E."/>
            <person name="Murat C."/>
            <person name="Riley R."/>
            <person name="Ohm R."/>
            <person name="Sun H."/>
            <person name="Tunlid A."/>
            <person name="Henrissat B."/>
            <person name="Grigoriev I.V."/>
            <person name="Hibbett D.S."/>
            <person name="Martin F."/>
        </authorList>
    </citation>
    <scope>NUCLEOTIDE SEQUENCE [LARGE SCALE GENOMIC DNA]</scope>
    <source>
        <strain evidence="4 5">FD-317 M1</strain>
    </source>
</reference>
<dbReference type="GO" id="GO:0016405">
    <property type="term" value="F:CoA-ligase activity"/>
    <property type="evidence" value="ECO:0007669"/>
    <property type="project" value="TreeGrafter"/>
</dbReference>
<dbReference type="InterPro" id="IPR045851">
    <property type="entry name" value="AMP-bd_C_sf"/>
</dbReference>
<dbReference type="InterPro" id="IPR025110">
    <property type="entry name" value="AMP-bd_C"/>
</dbReference>
<dbReference type="InterPro" id="IPR020845">
    <property type="entry name" value="AMP-binding_CS"/>
</dbReference>